<dbReference type="STRING" id="215637.A0A4P9ZU27"/>
<feature type="binding site" evidence="8">
    <location>
        <begin position="140"/>
        <end position="145"/>
    </location>
    <ligand>
        <name>ATP</name>
        <dbReference type="ChEBI" id="CHEBI:30616"/>
    </ligand>
</feature>
<feature type="binding site" evidence="8">
    <location>
        <position position="28"/>
    </location>
    <ligand>
        <name>ATP</name>
        <dbReference type="ChEBI" id="CHEBI:30616"/>
    </ligand>
</feature>
<keyword evidence="12" id="KW-0808">Transferase</keyword>
<evidence type="ECO:0000259" key="10">
    <source>
        <dbReference type="Pfam" id="PF16573"/>
    </source>
</evidence>
<proteinExistence type="inferred from homology"/>
<comment type="subcellular location">
    <subcellularLocation>
        <location evidence="1 8">Nucleus</location>
    </subcellularLocation>
</comment>
<sequence>MASSISSLSSQVKPSDQTKTWALEAEQEFRLEVDFNAAVILRLVSGTAEVFGAELGAGTSYHFSGQKAAVFTWHGCTLEIQGQCNVEYVAGETPMASYLNLHTVLEQQRANVPLLPTDSSTGSSSATSFGPNVMLIGPTDAGKTSLAKILLNYAYRHGHRPLFVNLDPAEGSIVMPGTVSAAPIEHIIDPEDELDSISLDKTGQVSTPLCYHYGFPAITENPKLYGLLTAKLAQSVQARLAQNHMARRAGCIIDTGGVIDPAHYDLLRDCITDLKVNIVVVLGHERLYSDMQKMYAQSGTVTVVKLAKSGGVVNRDKDFMRRCQLRTIRKYFYGSSPQAEYSPFSTIAYYQDLKIYRVEDSIAPTSALPIGLDRKVSETRIVPMEPNLGLIHSILSVSSLDATEDESQLLESNVAGFVYVSALDEKKAKKKMTLLAPFPGRLPRKYLLYSMFNWMEM</sequence>
<dbReference type="Pfam" id="PF16575">
    <property type="entry name" value="CLP1_P"/>
    <property type="match status" value="1"/>
</dbReference>
<dbReference type="PANTHER" id="PTHR12755:SF6">
    <property type="entry name" value="POLYRIBONUCLEOTIDE 5'-HYDROXYL-KINASE CLP1"/>
    <property type="match status" value="1"/>
</dbReference>
<evidence type="ECO:0000256" key="8">
    <source>
        <dbReference type="HAMAP-Rule" id="MF_03035"/>
    </source>
</evidence>
<evidence type="ECO:0000256" key="6">
    <source>
        <dbReference type="ARBA" id="ARBA00022840"/>
    </source>
</evidence>
<dbReference type="GO" id="GO:0005849">
    <property type="term" value="C:mRNA cleavage factor complex"/>
    <property type="evidence" value="ECO:0007669"/>
    <property type="project" value="UniProtKB-UniRule"/>
</dbReference>
<dbReference type="InterPro" id="IPR028606">
    <property type="entry name" value="Clp1"/>
</dbReference>
<evidence type="ECO:0000313" key="12">
    <source>
        <dbReference type="EMBL" id="RKP36282.1"/>
    </source>
</evidence>
<dbReference type="GO" id="GO:0031124">
    <property type="term" value="P:mRNA 3'-end processing"/>
    <property type="evidence" value="ECO:0007669"/>
    <property type="project" value="UniProtKB-UniRule"/>
</dbReference>
<dbReference type="FunFam" id="2.60.120.1030:FF:000001">
    <property type="entry name" value="Protein CLP1 homolog 5"/>
    <property type="match status" value="1"/>
</dbReference>
<organism evidence="12 13">
    <name type="scientific">Dimargaris cristalligena</name>
    <dbReference type="NCBI Taxonomy" id="215637"/>
    <lineage>
        <taxon>Eukaryota</taxon>
        <taxon>Fungi</taxon>
        <taxon>Fungi incertae sedis</taxon>
        <taxon>Zoopagomycota</taxon>
        <taxon>Kickxellomycotina</taxon>
        <taxon>Dimargaritomycetes</taxon>
        <taxon>Dimargaritales</taxon>
        <taxon>Dimargaritaceae</taxon>
        <taxon>Dimargaris</taxon>
    </lineage>
</organism>
<evidence type="ECO:0000256" key="5">
    <source>
        <dbReference type="ARBA" id="ARBA00022741"/>
    </source>
</evidence>
<dbReference type="Gene3D" id="2.40.30.330">
    <property type="entry name" value="Pre-mRNA cleavage complex subunit Clp1, C-terminal domain"/>
    <property type="match status" value="1"/>
</dbReference>
<comment type="subunit">
    <text evidence="8">Component of a pre-mRNA cleavage factor complex. Interacts directly with PCF11.</text>
</comment>
<dbReference type="HAMAP" id="MF_03035">
    <property type="entry name" value="Clp1"/>
    <property type="match status" value="1"/>
</dbReference>
<gene>
    <name evidence="8" type="primary">CLP1</name>
    <name evidence="12" type="ORF">BJ085DRAFT_27728</name>
</gene>
<dbReference type="SUPFAM" id="SSF52540">
    <property type="entry name" value="P-loop containing nucleoside triphosphate hydrolases"/>
    <property type="match status" value="1"/>
</dbReference>
<name>A0A4P9ZU27_9FUNG</name>
<keyword evidence="5 8" id="KW-0547">Nucleotide-binding</keyword>
<evidence type="ECO:0000256" key="1">
    <source>
        <dbReference type="ARBA" id="ARBA00004123"/>
    </source>
</evidence>
<accession>A0A4P9ZU27</accession>
<evidence type="ECO:0000256" key="4">
    <source>
        <dbReference type="ARBA" id="ARBA00022664"/>
    </source>
</evidence>
<feature type="domain" description="Clp1 C-terminal" evidence="9">
    <location>
        <begin position="342"/>
        <end position="456"/>
    </location>
</feature>
<dbReference type="PANTHER" id="PTHR12755">
    <property type="entry name" value="CLEAVAGE/POLYADENYLATION FACTOR IA SUBUNIT CLP1P"/>
    <property type="match status" value="1"/>
</dbReference>
<dbReference type="InterPro" id="IPR032324">
    <property type="entry name" value="Clp1_N"/>
</dbReference>
<evidence type="ECO:0000259" key="11">
    <source>
        <dbReference type="Pfam" id="PF16575"/>
    </source>
</evidence>
<reference evidence="13" key="1">
    <citation type="journal article" date="2018" name="Nat. Microbiol.">
        <title>Leveraging single-cell genomics to expand the fungal tree of life.</title>
        <authorList>
            <person name="Ahrendt S.R."/>
            <person name="Quandt C.A."/>
            <person name="Ciobanu D."/>
            <person name="Clum A."/>
            <person name="Salamov A."/>
            <person name="Andreopoulos B."/>
            <person name="Cheng J.F."/>
            <person name="Woyke T."/>
            <person name="Pelin A."/>
            <person name="Henrissat B."/>
            <person name="Reynolds N.K."/>
            <person name="Benny G.L."/>
            <person name="Smith M.E."/>
            <person name="James T.Y."/>
            <person name="Grigoriev I.V."/>
        </authorList>
    </citation>
    <scope>NUCLEOTIDE SEQUENCE [LARGE SCALE GENOMIC DNA]</scope>
    <source>
        <strain evidence="13">RSA 468</strain>
    </source>
</reference>
<keyword evidence="12" id="KW-0418">Kinase</keyword>
<dbReference type="Pfam" id="PF16573">
    <property type="entry name" value="CLP1_N"/>
    <property type="match status" value="1"/>
</dbReference>
<dbReference type="Gene3D" id="2.60.120.1030">
    <property type="entry name" value="Clp1, DNA binding domain"/>
    <property type="match status" value="1"/>
</dbReference>
<dbReference type="GO" id="GO:0005524">
    <property type="term" value="F:ATP binding"/>
    <property type="evidence" value="ECO:0007669"/>
    <property type="project" value="UniProtKB-UniRule"/>
</dbReference>
<feature type="binding site" evidence="8">
    <location>
        <position position="67"/>
    </location>
    <ligand>
        <name>ATP</name>
        <dbReference type="ChEBI" id="CHEBI:30616"/>
    </ligand>
</feature>
<evidence type="ECO:0000313" key="13">
    <source>
        <dbReference type="Proteomes" id="UP000268162"/>
    </source>
</evidence>
<evidence type="ECO:0000259" key="9">
    <source>
        <dbReference type="Pfam" id="PF06807"/>
    </source>
</evidence>
<dbReference type="InterPro" id="IPR032319">
    <property type="entry name" value="CLP1_P"/>
</dbReference>
<keyword evidence="6 8" id="KW-0067">ATP-binding</keyword>
<dbReference type="InterPro" id="IPR038239">
    <property type="entry name" value="Clp1_N_sf"/>
</dbReference>
<dbReference type="InterPro" id="IPR010655">
    <property type="entry name" value="Clp1_C"/>
</dbReference>
<comment type="function">
    <text evidence="8">Required for endonucleolytic cleavage during polyadenylation-dependent pre-mRNA 3'-end formation.</text>
</comment>
<dbReference type="AlphaFoldDB" id="A0A4P9ZU27"/>
<dbReference type="GO" id="GO:0006388">
    <property type="term" value="P:tRNA splicing, via endonucleolytic cleavage and ligation"/>
    <property type="evidence" value="ECO:0007669"/>
    <property type="project" value="TreeGrafter"/>
</dbReference>
<dbReference type="OrthoDB" id="258143at2759"/>
<feature type="domain" description="Clp1 P-loop" evidence="11">
    <location>
        <begin position="137"/>
        <end position="334"/>
    </location>
</feature>
<keyword evidence="4 8" id="KW-0507">mRNA processing</keyword>
<feature type="domain" description="Clp1 N-terminal" evidence="10">
    <location>
        <begin position="23"/>
        <end position="111"/>
    </location>
</feature>
<dbReference type="Pfam" id="PF06807">
    <property type="entry name" value="Clp1"/>
    <property type="match status" value="1"/>
</dbReference>
<dbReference type="Gene3D" id="3.40.50.300">
    <property type="entry name" value="P-loop containing nucleotide triphosphate hydrolases"/>
    <property type="match status" value="1"/>
</dbReference>
<evidence type="ECO:0000256" key="7">
    <source>
        <dbReference type="ARBA" id="ARBA00023242"/>
    </source>
</evidence>
<comment type="similarity">
    <text evidence="8">Belongs to the Clp1 family. Clp1 subfamily.</text>
</comment>
<dbReference type="InterPro" id="IPR045116">
    <property type="entry name" value="Clp1/Grc3"/>
</dbReference>
<evidence type="ECO:0000256" key="3">
    <source>
        <dbReference type="ARBA" id="ARBA00019824"/>
    </source>
</evidence>
<protein>
    <recommendedName>
        <fullName evidence="3">Polynucleotide 5'-hydroxyl-kinase GRC3</fullName>
    </recommendedName>
    <alternativeName>
        <fullName evidence="2">Polynucleotide 5'-hydroxyl-kinase grc3</fullName>
    </alternativeName>
</protein>
<dbReference type="Proteomes" id="UP000268162">
    <property type="component" value="Unassembled WGS sequence"/>
</dbReference>
<keyword evidence="7 8" id="KW-0539">Nucleus</keyword>
<keyword evidence="13" id="KW-1185">Reference proteome</keyword>
<dbReference type="EMBL" id="ML002683">
    <property type="protein sequence ID" value="RKP36282.1"/>
    <property type="molecule type" value="Genomic_DNA"/>
</dbReference>
<dbReference type="GO" id="GO:0051731">
    <property type="term" value="F:polynucleotide 5'-hydroxyl-kinase activity"/>
    <property type="evidence" value="ECO:0007669"/>
    <property type="project" value="InterPro"/>
</dbReference>
<dbReference type="InterPro" id="IPR038238">
    <property type="entry name" value="Clp1_C_sf"/>
</dbReference>
<dbReference type="InterPro" id="IPR027417">
    <property type="entry name" value="P-loop_NTPase"/>
</dbReference>
<evidence type="ECO:0000256" key="2">
    <source>
        <dbReference type="ARBA" id="ARBA00018706"/>
    </source>
</evidence>